<dbReference type="EMBL" id="JADGJD010002254">
    <property type="protein sequence ID" value="KAJ3033691.1"/>
    <property type="molecule type" value="Genomic_DNA"/>
</dbReference>
<protein>
    <submittedName>
        <fullName evidence="1">Uncharacterized protein</fullName>
    </submittedName>
</protein>
<reference evidence="1" key="1">
    <citation type="submission" date="2020-05" db="EMBL/GenBank/DDBJ databases">
        <title>Phylogenomic resolution of chytrid fungi.</title>
        <authorList>
            <person name="Stajich J.E."/>
            <person name="Amses K."/>
            <person name="Simmons R."/>
            <person name="Seto K."/>
            <person name="Myers J."/>
            <person name="Bonds A."/>
            <person name="Quandt C.A."/>
            <person name="Barry K."/>
            <person name="Liu P."/>
            <person name="Grigoriev I."/>
            <person name="Longcore J.E."/>
            <person name="James T.Y."/>
        </authorList>
    </citation>
    <scope>NUCLEOTIDE SEQUENCE</scope>
    <source>
        <strain evidence="1">JEL0318</strain>
    </source>
</reference>
<sequence length="99" mass="11441">YRQVFGTMISDYPLSQRTSILSKAKTYITHQRAVSDPHNRLIEEPVTMFYNSCGQVLWNEFNAKWVFWFCEGQDGEGFGFVYGFSVWGGGRGGVELQWE</sequence>
<organism evidence="1 2">
    <name type="scientific">Rhizophlyctis rosea</name>
    <dbReference type="NCBI Taxonomy" id="64517"/>
    <lineage>
        <taxon>Eukaryota</taxon>
        <taxon>Fungi</taxon>
        <taxon>Fungi incertae sedis</taxon>
        <taxon>Chytridiomycota</taxon>
        <taxon>Chytridiomycota incertae sedis</taxon>
        <taxon>Chytridiomycetes</taxon>
        <taxon>Rhizophlyctidales</taxon>
        <taxon>Rhizophlyctidaceae</taxon>
        <taxon>Rhizophlyctis</taxon>
    </lineage>
</organism>
<name>A0AAD5WX77_9FUNG</name>
<proteinExistence type="predicted"/>
<keyword evidence="2" id="KW-1185">Reference proteome</keyword>
<evidence type="ECO:0000313" key="1">
    <source>
        <dbReference type="EMBL" id="KAJ3033691.1"/>
    </source>
</evidence>
<comment type="caution">
    <text evidence="1">The sequence shown here is derived from an EMBL/GenBank/DDBJ whole genome shotgun (WGS) entry which is preliminary data.</text>
</comment>
<gene>
    <name evidence="1" type="ORF">HK097_004756</name>
</gene>
<dbReference type="AlphaFoldDB" id="A0AAD5WX77"/>
<feature type="non-terminal residue" evidence="1">
    <location>
        <position position="1"/>
    </location>
</feature>
<dbReference type="Proteomes" id="UP001212841">
    <property type="component" value="Unassembled WGS sequence"/>
</dbReference>
<accession>A0AAD5WX77</accession>
<evidence type="ECO:0000313" key="2">
    <source>
        <dbReference type="Proteomes" id="UP001212841"/>
    </source>
</evidence>